<organism evidence="1 2">
    <name type="scientific">Actinoplanes couchii</name>
    <dbReference type="NCBI Taxonomy" id="403638"/>
    <lineage>
        <taxon>Bacteria</taxon>
        <taxon>Bacillati</taxon>
        <taxon>Actinomycetota</taxon>
        <taxon>Actinomycetes</taxon>
        <taxon>Micromonosporales</taxon>
        <taxon>Micromonosporaceae</taxon>
        <taxon>Actinoplanes</taxon>
    </lineage>
</organism>
<proteinExistence type="predicted"/>
<accession>A0ABQ3X1E3</accession>
<protein>
    <recommendedName>
        <fullName evidence="3">Abi-like protein</fullName>
    </recommendedName>
</protein>
<sequence>MSATFSPWMRKAFSTPRLNAYAVAAGQDAGHAQRLYWWNIEISGAFYGPLHCLEVALRNALHDVLRSKYARDDWWIVAPLQAHGVALVGEARSKCVRRRSGPPTADDIVAELSFGFWISLLSNNRGSQYDRRLWVPVLHQAFPHYHGRRRDLHENLETMRLLRNRIMHHEPIHHRDLATDHRKIYRLLGFIDPVAAKEAFVLDRVPEVLGYRRAVCDGTRPPRF</sequence>
<name>A0ABQ3X1E3_9ACTN</name>
<gene>
    <name evidence="1" type="ORF">Aco03nite_006340</name>
</gene>
<dbReference type="Proteomes" id="UP000612282">
    <property type="component" value="Unassembled WGS sequence"/>
</dbReference>
<evidence type="ECO:0000313" key="1">
    <source>
        <dbReference type="EMBL" id="GID52230.1"/>
    </source>
</evidence>
<evidence type="ECO:0000313" key="2">
    <source>
        <dbReference type="Proteomes" id="UP000612282"/>
    </source>
</evidence>
<dbReference type="RefSeq" id="WP_203793039.1">
    <property type="nucleotide sequence ID" value="NZ_BAAAQE010000054.1"/>
</dbReference>
<evidence type="ECO:0008006" key="3">
    <source>
        <dbReference type="Google" id="ProtNLM"/>
    </source>
</evidence>
<keyword evidence="2" id="KW-1185">Reference proteome</keyword>
<comment type="caution">
    <text evidence="1">The sequence shown here is derived from an EMBL/GenBank/DDBJ whole genome shotgun (WGS) entry which is preliminary data.</text>
</comment>
<reference evidence="1 2" key="1">
    <citation type="submission" date="2021-01" db="EMBL/GenBank/DDBJ databases">
        <title>Whole genome shotgun sequence of Actinoplanes couchii NBRC 106145.</title>
        <authorList>
            <person name="Komaki H."/>
            <person name="Tamura T."/>
        </authorList>
    </citation>
    <scope>NUCLEOTIDE SEQUENCE [LARGE SCALE GENOMIC DNA]</scope>
    <source>
        <strain evidence="1 2">NBRC 106145</strain>
    </source>
</reference>
<dbReference type="EMBL" id="BOMG01000012">
    <property type="protein sequence ID" value="GID52230.1"/>
    <property type="molecule type" value="Genomic_DNA"/>
</dbReference>